<keyword evidence="1 2" id="KW-0963">Cytoplasm</keyword>
<evidence type="ECO:0000256" key="2">
    <source>
        <dbReference type="HAMAP-Rule" id="MF_00973"/>
    </source>
</evidence>
<dbReference type="InterPro" id="IPR002882">
    <property type="entry name" value="CofD"/>
</dbReference>
<gene>
    <name evidence="3" type="primary">yvcK</name>
    <name evidence="3" type="ORF">L0M99_04355</name>
</gene>
<comment type="caution">
    <text evidence="3">The sequence shown here is derived from an EMBL/GenBank/DDBJ whole genome shotgun (WGS) entry which is preliminary data.</text>
</comment>
<name>A0AAJ1BB88_9ACTO</name>
<sequence>MRTLLDSEGWMTRGWTGPNIVALGGGHGLSATLRALRHITRQLTAVVTVADDGGSSGRLREELGVLPPGDLRMALAALCDDTDWGLTWRDAMQHRFSSDGPLDNHALGNLLIVTMWDLLGDVVEGLDWVARLLNCKGKVLPMCAEPMEIEADLVRGGEKRTVHGQAKAAKAPGKVVDVRLSPAHPRVCPQTIQAIQDAEGIVLGPGSWYTSVIPHLLVPELAEALQQSSAGKVMVMNLQPHTDETEDLTVSGHIEAFRHFAPDTHIDVVIVDPTAIEDDDDLESAAESIGAKLIMRQVRAGSASEQHDPLRLAAALRDAFEGYLSEVGFSEL</sequence>
<proteinExistence type="inferred from homology"/>
<dbReference type="AlphaFoldDB" id="A0AAJ1BB88"/>
<comment type="subcellular location">
    <subcellularLocation>
        <location evidence="2">Cytoplasm</location>
    </subcellularLocation>
</comment>
<dbReference type="CDD" id="cd07187">
    <property type="entry name" value="YvcK_like"/>
    <property type="match status" value="1"/>
</dbReference>
<comment type="function">
    <text evidence="2">Required for morphogenesis under gluconeogenic growth conditions.</text>
</comment>
<dbReference type="EMBL" id="JAKNHJ010000006">
    <property type="protein sequence ID" value="MCG4617727.1"/>
    <property type="molecule type" value="Genomic_DNA"/>
</dbReference>
<dbReference type="RefSeq" id="WP_238127886.1">
    <property type="nucleotide sequence ID" value="NZ_JAGZVZ010000005.1"/>
</dbReference>
<evidence type="ECO:0000256" key="1">
    <source>
        <dbReference type="ARBA" id="ARBA00022490"/>
    </source>
</evidence>
<dbReference type="PANTHER" id="PTHR30135:SF3">
    <property type="entry name" value="GLUCONEOGENESIS FACTOR-RELATED"/>
    <property type="match status" value="1"/>
</dbReference>
<dbReference type="Proteomes" id="UP001200537">
    <property type="component" value="Unassembled WGS sequence"/>
</dbReference>
<evidence type="ECO:0000313" key="4">
    <source>
        <dbReference type="Proteomes" id="UP001200537"/>
    </source>
</evidence>
<dbReference type="InterPro" id="IPR038136">
    <property type="entry name" value="CofD-like_dom_sf"/>
</dbReference>
<dbReference type="InterPro" id="IPR010119">
    <property type="entry name" value="Gluconeogen_factor"/>
</dbReference>
<organism evidence="3 4">
    <name type="scientific">Varibaculum cambriense</name>
    <dbReference type="NCBI Taxonomy" id="184870"/>
    <lineage>
        <taxon>Bacteria</taxon>
        <taxon>Bacillati</taxon>
        <taxon>Actinomycetota</taxon>
        <taxon>Actinomycetes</taxon>
        <taxon>Actinomycetales</taxon>
        <taxon>Actinomycetaceae</taxon>
        <taxon>Varibaculum</taxon>
    </lineage>
</organism>
<reference evidence="3" key="1">
    <citation type="submission" date="2022-01" db="EMBL/GenBank/DDBJ databases">
        <title>Collection of gut derived symbiotic bacterial strains cultured from healthy donors.</title>
        <authorList>
            <person name="Lin H."/>
            <person name="Kohout C."/>
            <person name="Waligurski E."/>
            <person name="Pamer E.G."/>
        </authorList>
    </citation>
    <scope>NUCLEOTIDE SEQUENCE</scope>
    <source>
        <strain evidence="3">DFI.7.46</strain>
    </source>
</reference>
<evidence type="ECO:0000313" key="3">
    <source>
        <dbReference type="EMBL" id="MCG4617727.1"/>
    </source>
</evidence>
<dbReference type="GO" id="GO:0005737">
    <property type="term" value="C:cytoplasm"/>
    <property type="evidence" value="ECO:0007669"/>
    <property type="project" value="UniProtKB-SubCell"/>
</dbReference>
<dbReference type="GO" id="GO:0008360">
    <property type="term" value="P:regulation of cell shape"/>
    <property type="evidence" value="ECO:0007669"/>
    <property type="project" value="UniProtKB-UniRule"/>
</dbReference>
<dbReference type="Gene3D" id="3.40.50.10680">
    <property type="entry name" value="CofD-like domains"/>
    <property type="match status" value="1"/>
</dbReference>
<dbReference type="SUPFAM" id="SSF142338">
    <property type="entry name" value="CofD-like"/>
    <property type="match status" value="1"/>
</dbReference>
<dbReference type="GO" id="GO:0043743">
    <property type="term" value="F:LPPG:FO 2-phospho-L-lactate transferase activity"/>
    <property type="evidence" value="ECO:0007669"/>
    <property type="project" value="InterPro"/>
</dbReference>
<protein>
    <recommendedName>
        <fullName evidence="2">Putative gluconeogenesis factor</fullName>
    </recommendedName>
</protein>
<comment type="similarity">
    <text evidence="2">Belongs to the gluconeogenesis factor family.</text>
</comment>
<dbReference type="PANTHER" id="PTHR30135">
    <property type="entry name" value="UNCHARACTERIZED PROTEIN YVCK-RELATED"/>
    <property type="match status" value="1"/>
</dbReference>
<dbReference type="Pfam" id="PF01933">
    <property type="entry name" value="CofD"/>
    <property type="match status" value="1"/>
</dbReference>
<accession>A0AAJ1BB88</accession>
<dbReference type="NCBIfam" id="TIGR01826">
    <property type="entry name" value="CofD_related"/>
    <property type="match status" value="1"/>
</dbReference>
<dbReference type="HAMAP" id="MF_00973">
    <property type="entry name" value="Gluconeogen_factor"/>
    <property type="match status" value="1"/>
</dbReference>